<dbReference type="VEuPathDB" id="FungiDB:KRP23_373"/>
<dbReference type="GO" id="GO:0006310">
    <property type="term" value="P:DNA recombination"/>
    <property type="evidence" value="ECO:0007669"/>
    <property type="project" value="UniProtKB-KW"/>
</dbReference>
<dbReference type="GO" id="GO:0016887">
    <property type="term" value="F:ATP hydrolysis activity"/>
    <property type="evidence" value="ECO:0007669"/>
    <property type="project" value="RHEA"/>
</dbReference>
<protein>
    <recommendedName>
        <fullName evidence="1">ATP-dependent DNA helicase</fullName>
        <ecNumber evidence="1">5.6.2.3</ecNumber>
    </recommendedName>
</protein>
<accession>H3G7W4</accession>
<dbReference type="eggNOG" id="KOG0987">
    <property type="taxonomic scope" value="Eukaryota"/>
</dbReference>
<dbReference type="AlphaFoldDB" id="H3G7W4"/>
<dbReference type="GO" id="GO:0043139">
    <property type="term" value="F:5'-3' DNA helicase activity"/>
    <property type="evidence" value="ECO:0007669"/>
    <property type="project" value="UniProtKB-EC"/>
</dbReference>
<keyword evidence="5" id="KW-1185">Reference proteome</keyword>
<proteinExistence type="inferred from homology"/>
<keyword evidence="1" id="KW-0227">DNA damage</keyword>
<name>H3G7W4_PHYRM</name>
<dbReference type="InParanoid" id="H3G7W4"/>
<comment type="similarity">
    <text evidence="1">Belongs to the helicase family.</text>
</comment>
<dbReference type="VEuPathDB" id="FungiDB:KRP22_13197"/>
<evidence type="ECO:0000259" key="3">
    <source>
        <dbReference type="Pfam" id="PF21530"/>
    </source>
</evidence>
<evidence type="ECO:0000313" key="4">
    <source>
        <dbReference type="EnsemblProtists" id="Phyra53760"/>
    </source>
</evidence>
<feature type="domain" description="DNA helicase Pif1-like 2B" evidence="3">
    <location>
        <begin position="196"/>
        <end position="242"/>
    </location>
</feature>
<dbReference type="SUPFAM" id="SSF52540">
    <property type="entry name" value="P-loop containing nucleoside triphosphate hydrolases"/>
    <property type="match status" value="1"/>
</dbReference>
<dbReference type="HOGENOM" id="CLU_001324_14_0_1"/>
<dbReference type="GO" id="GO:0006281">
    <property type="term" value="P:DNA repair"/>
    <property type="evidence" value="ECO:0007669"/>
    <property type="project" value="UniProtKB-KW"/>
</dbReference>
<comment type="catalytic activity">
    <reaction evidence="1">
        <text>ATP + H2O = ADP + phosphate + H(+)</text>
        <dbReference type="Rhea" id="RHEA:13065"/>
        <dbReference type="ChEBI" id="CHEBI:15377"/>
        <dbReference type="ChEBI" id="CHEBI:15378"/>
        <dbReference type="ChEBI" id="CHEBI:30616"/>
        <dbReference type="ChEBI" id="CHEBI:43474"/>
        <dbReference type="ChEBI" id="CHEBI:456216"/>
        <dbReference type="EC" id="5.6.2.3"/>
    </reaction>
</comment>
<dbReference type="OMA" id="CFSITIN"/>
<dbReference type="InterPro" id="IPR049163">
    <property type="entry name" value="Pif1-like_2B_dom"/>
</dbReference>
<dbReference type="GO" id="GO:0000723">
    <property type="term" value="P:telomere maintenance"/>
    <property type="evidence" value="ECO:0007669"/>
    <property type="project" value="InterPro"/>
</dbReference>
<sequence>EAVDRTLRDVLDNEAEPFGGKVVVLSGDFRQILPVVKGGSATETIDACLKSSELWPLFQKVRLTENMRVRTAATSDSAAEMAAFSEYLLEVGEGRHEVHNDLGNDYIKIPHEDEEIRPGATPRGMRRMIDEMYADINNSEVATDEYFASRTILTTTNAIVHRINEAVADRMTGPAREYVSTDSVEDDEDGNLFEQEVLNSLNISGIPPHKLKLKKGMPTIMMRNLNPDLGLCNGTRLRIVELKDHVIHTTIMAGDRQGQHVLIPRIVFISDGDIRDFPFRLRRRQFPIQTAFAMTINKAQGQTVQYLGLYLATPCFSHGQLYVAMSRVTSRSRFKALVEYPEREEEDGVYTANIVYRQL</sequence>
<keyword evidence="1" id="KW-0378">Hydrolase</keyword>
<keyword evidence="1" id="KW-0347">Helicase</keyword>
<dbReference type="GO" id="GO:0005524">
    <property type="term" value="F:ATP binding"/>
    <property type="evidence" value="ECO:0007669"/>
    <property type="project" value="UniProtKB-KW"/>
</dbReference>
<evidence type="ECO:0000313" key="5">
    <source>
        <dbReference type="Proteomes" id="UP000005238"/>
    </source>
</evidence>
<feature type="domain" description="DNA helicase Pif1-like DEAD-box helicase" evidence="2">
    <location>
        <begin position="1"/>
        <end position="99"/>
    </location>
</feature>
<keyword evidence="1" id="KW-0067">ATP-binding</keyword>
<dbReference type="Pfam" id="PF21530">
    <property type="entry name" value="Pif1_2B_dom"/>
    <property type="match status" value="1"/>
</dbReference>
<dbReference type="EnsemblProtists" id="Phyra53760">
    <property type="protein sequence ID" value="Phyra53760"/>
    <property type="gene ID" value="Phyra53760"/>
</dbReference>
<dbReference type="STRING" id="164328.H3G7W4"/>
<dbReference type="FunFam" id="3.40.50.300:FF:002884">
    <property type="entry name" value="ATP-dependent DNA helicase"/>
    <property type="match status" value="1"/>
</dbReference>
<dbReference type="Pfam" id="PF05970">
    <property type="entry name" value="PIF1"/>
    <property type="match status" value="1"/>
</dbReference>
<keyword evidence="1" id="KW-0234">DNA repair</keyword>
<reference evidence="4" key="2">
    <citation type="submission" date="2015-06" db="UniProtKB">
        <authorList>
            <consortium name="EnsemblProtists"/>
        </authorList>
    </citation>
    <scope>IDENTIFICATION</scope>
    <source>
        <strain evidence="4">Pr102</strain>
    </source>
</reference>
<dbReference type="InterPro" id="IPR010285">
    <property type="entry name" value="DNA_helicase_pif1-like_DEAD"/>
</dbReference>
<organism evidence="4 5">
    <name type="scientific">Phytophthora ramorum</name>
    <name type="common">Sudden oak death agent</name>
    <dbReference type="NCBI Taxonomy" id="164328"/>
    <lineage>
        <taxon>Eukaryota</taxon>
        <taxon>Sar</taxon>
        <taxon>Stramenopiles</taxon>
        <taxon>Oomycota</taxon>
        <taxon>Peronosporomycetes</taxon>
        <taxon>Peronosporales</taxon>
        <taxon>Peronosporaceae</taxon>
        <taxon>Phytophthora</taxon>
    </lineage>
</organism>
<dbReference type="Proteomes" id="UP000005238">
    <property type="component" value="Unassembled WGS sequence"/>
</dbReference>
<reference evidence="5" key="1">
    <citation type="journal article" date="2006" name="Science">
        <title>Phytophthora genome sequences uncover evolutionary origins and mechanisms of pathogenesis.</title>
        <authorList>
            <person name="Tyler B.M."/>
            <person name="Tripathy S."/>
            <person name="Zhang X."/>
            <person name="Dehal P."/>
            <person name="Jiang R.H."/>
            <person name="Aerts A."/>
            <person name="Arredondo F.D."/>
            <person name="Baxter L."/>
            <person name="Bensasson D."/>
            <person name="Beynon J.L."/>
            <person name="Chapman J."/>
            <person name="Damasceno C.M."/>
            <person name="Dorrance A.E."/>
            <person name="Dou D."/>
            <person name="Dickerman A.W."/>
            <person name="Dubchak I.L."/>
            <person name="Garbelotto M."/>
            <person name="Gijzen M."/>
            <person name="Gordon S.G."/>
            <person name="Govers F."/>
            <person name="Grunwald N.J."/>
            <person name="Huang W."/>
            <person name="Ivors K.L."/>
            <person name="Jones R.W."/>
            <person name="Kamoun S."/>
            <person name="Krampis K."/>
            <person name="Lamour K.H."/>
            <person name="Lee M.K."/>
            <person name="McDonald W.H."/>
            <person name="Medina M."/>
            <person name="Meijer H.J."/>
            <person name="Nordberg E.K."/>
            <person name="Maclean D.J."/>
            <person name="Ospina-Giraldo M.D."/>
            <person name="Morris P.F."/>
            <person name="Phuntumart V."/>
            <person name="Putnam N.H."/>
            <person name="Rash S."/>
            <person name="Rose J.K."/>
            <person name="Sakihama Y."/>
            <person name="Salamov A.A."/>
            <person name="Savidor A."/>
            <person name="Scheuring C.F."/>
            <person name="Smith B.M."/>
            <person name="Sobral B.W."/>
            <person name="Terry A."/>
            <person name="Torto-Alalibo T.A."/>
            <person name="Win J."/>
            <person name="Xu Z."/>
            <person name="Zhang H."/>
            <person name="Grigoriev I.V."/>
            <person name="Rokhsar D.S."/>
            <person name="Boore J.L."/>
        </authorList>
    </citation>
    <scope>NUCLEOTIDE SEQUENCE [LARGE SCALE GENOMIC DNA]</scope>
    <source>
        <strain evidence="5">Pr102</strain>
    </source>
</reference>
<keyword evidence="1" id="KW-0233">DNA recombination</keyword>
<dbReference type="PANTHER" id="PTHR10492:SF57">
    <property type="entry name" value="ATP-DEPENDENT DNA HELICASE"/>
    <property type="match status" value="1"/>
</dbReference>
<dbReference type="Gene3D" id="3.40.50.300">
    <property type="entry name" value="P-loop containing nucleotide triphosphate hydrolases"/>
    <property type="match status" value="1"/>
</dbReference>
<dbReference type="EMBL" id="DS566825">
    <property type="status" value="NOT_ANNOTATED_CDS"/>
    <property type="molecule type" value="Genomic_DNA"/>
</dbReference>
<dbReference type="PANTHER" id="PTHR10492">
    <property type="match status" value="1"/>
</dbReference>
<comment type="cofactor">
    <cofactor evidence="1">
        <name>Mg(2+)</name>
        <dbReference type="ChEBI" id="CHEBI:18420"/>
    </cofactor>
</comment>
<evidence type="ECO:0000256" key="1">
    <source>
        <dbReference type="RuleBase" id="RU363044"/>
    </source>
</evidence>
<dbReference type="EC" id="5.6.2.3" evidence="1"/>
<dbReference type="CDD" id="cd18809">
    <property type="entry name" value="SF1_C_RecD"/>
    <property type="match status" value="1"/>
</dbReference>
<evidence type="ECO:0000259" key="2">
    <source>
        <dbReference type="Pfam" id="PF05970"/>
    </source>
</evidence>
<dbReference type="InterPro" id="IPR027417">
    <property type="entry name" value="P-loop_NTPase"/>
</dbReference>
<keyword evidence="1" id="KW-0547">Nucleotide-binding</keyword>